<dbReference type="Proteomes" id="UP001352223">
    <property type="component" value="Unassembled WGS sequence"/>
</dbReference>
<keyword evidence="2" id="KW-1185">Reference proteome</keyword>
<evidence type="ECO:0000313" key="2">
    <source>
        <dbReference type="Proteomes" id="UP001352223"/>
    </source>
</evidence>
<evidence type="ECO:0000313" key="1">
    <source>
        <dbReference type="EMBL" id="MEB3962650.1"/>
    </source>
</evidence>
<reference evidence="1 2" key="1">
    <citation type="submission" date="2022-10" db="EMBL/GenBank/DDBJ databases">
        <authorList>
            <person name="Xie J."/>
            <person name="Shen N."/>
        </authorList>
    </citation>
    <scope>NUCLEOTIDE SEQUENCE [LARGE SCALE GENOMIC DNA]</scope>
    <source>
        <strain evidence="1 2">DSM 41681</strain>
    </source>
</reference>
<accession>A0ABU6CD51</accession>
<sequence length="61" mass="6354">MTQPCRSGSARKLGDDGELLDTAVITLPGGGRALVIVKAGEGATPEQIGEDLKAWRETETS</sequence>
<organism evidence="1 2">
    <name type="scientific">Streptomyces kunmingensis</name>
    <dbReference type="NCBI Taxonomy" id="68225"/>
    <lineage>
        <taxon>Bacteria</taxon>
        <taxon>Bacillati</taxon>
        <taxon>Actinomycetota</taxon>
        <taxon>Actinomycetes</taxon>
        <taxon>Kitasatosporales</taxon>
        <taxon>Streptomycetaceae</taxon>
        <taxon>Streptomyces</taxon>
    </lineage>
</organism>
<comment type="caution">
    <text evidence="1">The sequence shown here is derived from an EMBL/GenBank/DDBJ whole genome shotgun (WGS) entry which is preliminary data.</text>
</comment>
<gene>
    <name evidence="1" type="ORF">OKJ48_20690</name>
</gene>
<protein>
    <submittedName>
        <fullName evidence="1">Uncharacterized protein</fullName>
    </submittedName>
</protein>
<proteinExistence type="predicted"/>
<name>A0ABU6CD51_9ACTN</name>
<dbReference type="RefSeq" id="WP_324770223.1">
    <property type="nucleotide sequence ID" value="NZ_BAAATS010000065.1"/>
</dbReference>
<dbReference type="EMBL" id="JAOZYB010000166">
    <property type="protein sequence ID" value="MEB3962650.1"/>
    <property type="molecule type" value="Genomic_DNA"/>
</dbReference>